<protein>
    <submittedName>
        <fullName evidence="1">Uncharacterized protein</fullName>
    </submittedName>
</protein>
<evidence type="ECO:0000313" key="1">
    <source>
        <dbReference type="EMBL" id="CAB0041759.1"/>
    </source>
</evidence>
<organism evidence="1 2">
    <name type="scientific">Trichogramma brassicae</name>
    <dbReference type="NCBI Taxonomy" id="86971"/>
    <lineage>
        <taxon>Eukaryota</taxon>
        <taxon>Metazoa</taxon>
        <taxon>Ecdysozoa</taxon>
        <taxon>Arthropoda</taxon>
        <taxon>Hexapoda</taxon>
        <taxon>Insecta</taxon>
        <taxon>Pterygota</taxon>
        <taxon>Neoptera</taxon>
        <taxon>Endopterygota</taxon>
        <taxon>Hymenoptera</taxon>
        <taxon>Apocrita</taxon>
        <taxon>Proctotrupomorpha</taxon>
        <taxon>Chalcidoidea</taxon>
        <taxon>Trichogrammatidae</taxon>
        <taxon>Trichogramma</taxon>
    </lineage>
</organism>
<reference evidence="1 2" key="1">
    <citation type="submission" date="2020-02" db="EMBL/GenBank/DDBJ databases">
        <authorList>
            <person name="Ferguson B K."/>
        </authorList>
    </citation>
    <scope>NUCLEOTIDE SEQUENCE [LARGE SCALE GENOMIC DNA]</scope>
</reference>
<sequence length="143" mass="16205">MEYNKIVRSCQSARTGRTREEATNRAKIRLHLSGIRHRAKLSRESTLQARNIIISESAWMLYTARSSNNGGSGSSKSNCTFMWYRQAESDERRALGSLSRLAQRGRVRLNTGRAERAPSVRHRLRHAIRFSLLASGAARHTPL</sequence>
<accession>A0A6H5IYA9</accession>
<dbReference type="EMBL" id="CADCXV010001128">
    <property type="protein sequence ID" value="CAB0041759.1"/>
    <property type="molecule type" value="Genomic_DNA"/>
</dbReference>
<dbReference type="Proteomes" id="UP000479190">
    <property type="component" value="Unassembled WGS sequence"/>
</dbReference>
<dbReference type="AlphaFoldDB" id="A0A6H5IYA9"/>
<name>A0A6H5IYA9_9HYME</name>
<evidence type="ECO:0000313" key="2">
    <source>
        <dbReference type="Proteomes" id="UP000479190"/>
    </source>
</evidence>
<keyword evidence="2" id="KW-1185">Reference proteome</keyword>
<proteinExistence type="predicted"/>
<gene>
    <name evidence="1" type="ORF">TBRA_LOCUS13415</name>
</gene>